<comment type="caution">
    <text evidence="4">The sequence shown here is derived from an EMBL/GenBank/DDBJ whole genome shotgun (WGS) entry which is preliminary data.</text>
</comment>
<dbReference type="GO" id="GO:0000298">
    <property type="term" value="F:endopolyphosphatase activity"/>
    <property type="evidence" value="ECO:0007669"/>
    <property type="project" value="TreeGrafter"/>
</dbReference>
<evidence type="ECO:0000259" key="3">
    <source>
        <dbReference type="Pfam" id="PF00149"/>
    </source>
</evidence>
<dbReference type="Gene3D" id="3.60.21.10">
    <property type="match status" value="1"/>
</dbReference>
<gene>
    <name evidence="4" type="ORF">EDB92DRAFT_1972676</name>
</gene>
<dbReference type="GO" id="GO:0005737">
    <property type="term" value="C:cytoplasm"/>
    <property type="evidence" value="ECO:0007669"/>
    <property type="project" value="TreeGrafter"/>
</dbReference>
<dbReference type="PANTHER" id="PTHR42850:SF4">
    <property type="entry name" value="ZINC-DEPENDENT ENDOPOLYPHOSPHATASE"/>
    <property type="match status" value="1"/>
</dbReference>
<feature type="domain" description="Calcineurin-like phosphoesterase" evidence="3">
    <location>
        <begin position="72"/>
        <end position="218"/>
    </location>
</feature>
<feature type="region of interest" description="Disordered" evidence="1">
    <location>
        <begin position="411"/>
        <end position="460"/>
    </location>
</feature>
<feature type="transmembrane region" description="Helical" evidence="2">
    <location>
        <begin position="7"/>
        <end position="25"/>
    </location>
</feature>
<evidence type="ECO:0000256" key="1">
    <source>
        <dbReference type="SAM" id="MobiDB-lite"/>
    </source>
</evidence>
<reference evidence="4" key="1">
    <citation type="submission" date="2022-01" db="EMBL/GenBank/DDBJ databases">
        <title>Comparative genomics reveals a dynamic genome evolution in the ectomycorrhizal milk-cap (Lactarius) mushrooms.</title>
        <authorList>
            <consortium name="DOE Joint Genome Institute"/>
            <person name="Lebreton A."/>
            <person name="Tang N."/>
            <person name="Kuo A."/>
            <person name="LaButti K."/>
            <person name="Drula E."/>
            <person name="Barry K."/>
            <person name="Clum A."/>
            <person name="Lipzen A."/>
            <person name="Mousain D."/>
            <person name="Ng V."/>
            <person name="Wang R."/>
            <person name="Wang X."/>
            <person name="Dai Y."/>
            <person name="Henrissat B."/>
            <person name="Grigoriev I.V."/>
            <person name="Guerin-Laguette A."/>
            <person name="Yu F."/>
            <person name="Martin F.M."/>
        </authorList>
    </citation>
    <scope>NUCLEOTIDE SEQUENCE</scope>
    <source>
        <strain evidence="4">QP</strain>
    </source>
</reference>
<evidence type="ECO:0000256" key="2">
    <source>
        <dbReference type="SAM" id="Phobius"/>
    </source>
</evidence>
<dbReference type="EMBL" id="JAKELL010000013">
    <property type="protein sequence ID" value="KAH8994848.1"/>
    <property type="molecule type" value="Genomic_DNA"/>
</dbReference>
<dbReference type="InterPro" id="IPR004843">
    <property type="entry name" value="Calcineurin-like_PHP"/>
</dbReference>
<protein>
    <submittedName>
        <fullName evidence="4">Calcineurin-like phosphoesterase</fullName>
    </submittedName>
</protein>
<sequence length="460" mass="51569">MAQLLNLRNAVPFSVISFFFVYFFSSGLQLELSSDVPGVLVKGSGFPDFGNYRNIGTVSAEQLSLDDSDRRAIFVGDIHGMKSSLDDLLRQISYNGDKDTLIHLGDIIAKGPHEGSLSVLSFMSTHNITGVRGNHDQMVIEWRAWLNWVQEMEAGAGSRWLLDLEEKWKQGNVSGELDGDSDTDDWVKEQMRDGRKDHKWWSRVPKGWKLFSDHYQVARDMSKSDYNYLRSLPLVLHLPSKHAFLAHGGLLPYDPMHSISSKRQPLAHLPKLPSAFNGSSIATSRNAQELAILNDIKQNNDPWVVLNIRNVRNDNTVSRWVVVTHSLTHYRTRIGFEPSAQVKGDTLPCYPSTVVYGHTASRGLDIHRWTVGLDTGCVYGRRLTALILDSDTAQSRRESVSLGAIGARAYNSREEREGYDDDDDDDDEEGSDSVKPNGEIIPFSDQGQARLASVECHKPK</sequence>
<feature type="compositionally biased region" description="Acidic residues" evidence="1">
    <location>
        <begin position="417"/>
        <end position="431"/>
    </location>
</feature>
<accession>A0AAD4LPW7</accession>
<dbReference type="InterPro" id="IPR050126">
    <property type="entry name" value="Ap4A_hydrolase"/>
</dbReference>
<evidence type="ECO:0000313" key="4">
    <source>
        <dbReference type="EMBL" id="KAH8994848.1"/>
    </source>
</evidence>
<dbReference type="Proteomes" id="UP001201163">
    <property type="component" value="Unassembled WGS sequence"/>
</dbReference>
<keyword evidence="2" id="KW-1133">Transmembrane helix</keyword>
<dbReference type="SUPFAM" id="SSF56300">
    <property type="entry name" value="Metallo-dependent phosphatases"/>
    <property type="match status" value="1"/>
</dbReference>
<dbReference type="GO" id="GO:0006798">
    <property type="term" value="P:polyphosphate catabolic process"/>
    <property type="evidence" value="ECO:0007669"/>
    <property type="project" value="TreeGrafter"/>
</dbReference>
<keyword evidence="5" id="KW-1185">Reference proteome</keyword>
<evidence type="ECO:0000313" key="5">
    <source>
        <dbReference type="Proteomes" id="UP001201163"/>
    </source>
</evidence>
<keyword evidence="2" id="KW-0472">Membrane</keyword>
<dbReference type="Pfam" id="PF00149">
    <property type="entry name" value="Metallophos"/>
    <property type="match status" value="1"/>
</dbReference>
<name>A0AAD4LPW7_9AGAM</name>
<dbReference type="AlphaFoldDB" id="A0AAD4LPW7"/>
<dbReference type="GO" id="GO:0016791">
    <property type="term" value="F:phosphatase activity"/>
    <property type="evidence" value="ECO:0007669"/>
    <property type="project" value="TreeGrafter"/>
</dbReference>
<dbReference type="InterPro" id="IPR029052">
    <property type="entry name" value="Metallo-depent_PP-like"/>
</dbReference>
<organism evidence="4 5">
    <name type="scientific">Lactarius akahatsu</name>
    <dbReference type="NCBI Taxonomy" id="416441"/>
    <lineage>
        <taxon>Eukaryota</taxon>
        <taxon>Fungi</taxon>
        <taxon>Dikarya</taxon>
        <taxon>Basidiomycota</taxon>
        <taxon>Agaricomycotina</taxon>
        <taxon>Agaricomycetes</taxon>
        <taxon>Russulales</taxon>
        <taxon>Russulaceae</taxon>
        <taxon>Lactarius</taxon>
    </lineage>
</organism>
<dbReference type="PANTHER" id="PTHR42850">
    <property type="entry name" value="METALLOPHOSPHOESTERASE"/>
    <property type="match status" value="1"/>
</dbReference>
<proteinExistence type="predicted"/>
<keyword evidence="2" id="KW-0812">Transmembrane</keyword>